<organism evidence="3 4">
    <name type="scientific">Nocardiopsis sinuspersici</name>
    <dbReference type="NCBI Taxonomy" id="501010"/>
    <lineage>
        <taxon>Bacteria</taxon>
        <taxon>Bacillati</taxon>
        <taxon>Actinomycetota</taxon>
        <taxon>Actinomycetes</taxon>
        <taxon>Streptosporangiales</taxon>
        <taxon>Nocardiopsidaceae</taxon>
        <taxon>Nocardiopsis</taxon>
    </lineage>
</organism>
<keyword evidence="2" id="KW-1133">Transmembrane helix</keyword>
<feature type="region of interest" description="Disordered" evidence="1">
    <location>
        <begin position="1"/>
        <end position="45"/>
    </location>
</feature>
<evidence type="ECO:0000256" key="1">
    <source>
        <dbReference type="SAM" id="MobiDB-lite"/>
    </source>
</evidence>
<dbReference type="AlphaFoldDB" id="A0A7Z0BIE2"/>
<accession>A0A7Z0BIE2</accession>
<feature type="compositionally biased region" description="Low complexity" evidence="1">
    <location>
        <begin position="1"/>
        <end position="12"/>
    </location>
</feature>
<proteinExistence type="predicted"/>
<dbReference type="Proteomes" id="UP000584931">
    <property type="component" value="Unassembled WGS sequence"/>
</dbReference>
<keyword evidence="2" id="KW-0472">Membrane</keyword>
<dbReference type="RefSeq" id="WP_337797781.1">
    <property type="nucleotide sequence ID" value="NZ_JACCHL010000001.1"/>
</dbReference>
<reference evidence="3 4" key="1">
    <citation type="submission" date="2020-07" db="EMBL/GenBank/DDBJ databases">
        <title>Sequencing the genomes of 1000 actinobacteria strains.</title>
        <authorList>
            <person name="Klenk H.-P."/>
        </authorList>
    </citation>
    <scope>NUCLEOTIDE SEQUENCE [LARGE SCALE GENOMIC DNA]</scope>
    <source>
        <strain evidence="3 4">DSM 45278</strain>
    </source>
</reference>
<protein>
    <submittedName>
        <fullName evidence="3">Uncharacterized protein</fullName>
    </submittedName>
</protein>
<gene>
    <name evidence="3" type="ORF">HNR06_000514</name>
</gene>
<evidence type="ECO:0000256" key="2">
    <source>
        <dbReference type="SAM" id="Phobius"/>
    </source>
</evidence>
<feature type="compositionally biased region" description="Low complexity" evidence="1">
    <location>
        <begin position="294"/>
        <end position="309"/>
    </location>
</feature>
<feature type="compositionally biased region" description="Low complexity" evidence="1">
    <location>
        <begin position="200"/>
        <end position="210"/>
    </location>
</feature>
<feature type="compositionally biased region" description="Gly residues" evidence="1">
    <location>
        <begin position="310"/>
        <end position="367"/>
    </location>
</feature>
<keyword evidence="2" id="KW-0812">Transmembrane</keyword>
<evidence type="ECO:0000313" key="3">
    <source>
        <dbReference type="EMBL" id="NYH50925.1"/>
    </source>
</evidence>
<dbReference type="EMBL" id="JACCHL010000001">
    <property type="protein sequence ID" value="NYH50925.1"/>
    <property type="molecule type" value="Genomic_DNA"/>
</dbReference>
<feature type="region of interest" description="Disordered" evidence="1">
    <location>
        <begin position="292"/>
        <end position="367"/>
    </location>
</feature>
<feature type="transmembrane region" description="Helical" evidence="2">
    <location>
        <begin position="49"/>
        <end position="73"/>
    </location>
</feature>
<comment type="caution">
    <text evidence="3">The sequence shown here is derived from an EMBL/GenBank/DDBJ whole genome shotgun (WGS) entry which is preliminary data.</text>
</comment>
<sequence length="367" mass="37407">MSPSEPSASGPAGRRRKSSESDDVPAERSSRTGGRRRSGGRRKKESKRFGPLIGILAGTLVVALVALGVVLYVQLGADGETGQAAPQTRPVMYRVIDTGSMNEVLATREKDDRPLNEGELFENNNAEISSQSIDLTLRDSDLTEDCAAAVWGEKIQAALAQADCTQAGRATYTSETYFGVTAVFNLADVEGSRAVAAALSEPEAQAQEGGESQEGDGSDPGFVLSPSGAEPFDRLGRGYSASDAIVSGHYLVLVWVQPTGSESVEERVSLSAPLVALANFRDPLYRRMVQLEDSGTGSEQGSEGTTEGTAGEGSQGTGTDGTGTGGTGTTGTEGTGTTGTGGTGTTGTGTEGTGTTGTGGTGTTGTG</sequence>
<name>A0A7Z0BIE2_9ACTN</name>
<evidence type="ECO:0000313" key="4">
    <source>
        <dbReference type="Proteomes" id="UP000584931"/>
    </source>
</evidence>
<feature type="compositionally biased region" description="Basic residues" evidence="1">
    <location>
        <begin position="33"/>
        <end position="45"/>
    </location>
</feature>
<feature type="region of interest" description="Disordered" evidence="1">
    <location>
        <begin position="198"/>
        <end position="229"/>
    </location>
</feature>